<gene>
    <name evidence="7" type="ORF">WT56_01210</name>
</gene>
<evidence type="ECO:0000256" key="1">
    <source>
        <dbReference type="ARBA" id="ARBA00006432"/>
    </source>
</evidence>
<dbReference type="PROSITE" id="PS00455">
    <property type="entry name" value="AMP_BINDING"/>
    <property type="match status" value="1"/>
</dbReference>
<sequence length="524" mass="58105">MPFLRWTHDEDPVSFAKANAQANRLAHGLRDLGVAKGDRVVFFMGNSLLHAYCWFACSKLGAVDAPVNENLMGAFLVHQFNLCRARYAIVDEGLIERIVQVRDELLHLKVIVVAGDAAAARMILPDLEILSIDQVTTTIEDNPPRVVVPSDPASIQFTSGTTGPSKGVLLPFASLHLNAEQIVATYGLTADDIFMSPFPLFHGSGRQNSLYPMLLAGGLCTLYPKFSGSRFLQRAKGSNATVTMFHGSMLQMIAQQPPSPDDRAHRLRTAICIPMPATLRHAFETRFGIASLKEVIGMTETALPIIPPVDVKPPEGYAGCLIEDWYEARVVDPDTDEEVPDDTVGELVLRPKFPWTMMLCYENMPVATQQANRNLWFHTGDGVRRNALGWYAFVDRIKDSIRRRGENISSSEVEYQLLMHPAISECAVVAVRVDDEAKDDEVKACIVLRERGSFDEAGLIAWTEARLPKFAIPRFIEFVDELPKTPTGKTQKSKLRANAFNARTWDRLAAGPLDLQRTCLGGEK</sequence>
<dbReference type="InterPro" id="IPR045851">
    <property type="entry name" value="AMP-bd_C_sf"/>
</dbReference>
<evidence type="ECO:0000256" key="4">
    <source>
        <dbReference type="ARBA" id="ARBA00022840"/>
    </source>
</evidence>
<dbReference type="PANTHER" id="PTHR43107:SF15">
    <property type="entry name" value="FATTY ACID TRANSPORT PROTEIN 3, ISOFORM A"/>
    <property type="match status" value="1"/>
</dbReference>
<evidence type="ECO:0000256" key="3">
    <source>
        <dbReference type="ARBA" id="ARBA00022741"/>
    </source>
</evidence>
<feature type="domain" description="AMP-binding enzyme C-terminal" evidence="6">
    <location>
        <begin position="412"/>
        <end position="489"/>
    </location>
</feature>
<evidence type="ECO:0000313" key="8">
    <source>
        <dbReference type="Proteomes" id="UP000062912"/>
    </source>
</evidence>
<keyword evidence="3" id="KW-0547">Nucleotide-binding</keyword>
<feature type="domain" description="AMP-dependent synthetase/ligase" evidence="5">
    <location>
        <begin position="10"/>
        <end position="352"/>
    </location>
</feature>
<evidence type="ECO:0000259" key="5">
    <source>
        <dbReference type="Pfam" id="PF00501"/>
    </source>
</evidence>
<organism evidence="7 8">
    <name type="scientific">Burkholderia pseudomultivorans</name>
    <dbReference type="NCBI Taxonomy" id="1207504"/>
    <lineage>
        <taxon>Bacteria</taxon>
        <taxon>Pseudomonadati</taxon>
        <taxon>Pseudomonadota</taxon>
        <taxon>Betaproteobacteria</taxon>
        <taxon>Burkholderiales</taxon>
        <taxon>Burkholderiaceae</taxon>
        <taxon>Burkholderia</taxon>
        <taxon>Burkholderia cepacia complex</taxon>
    </lineage>
</organism>
<keyword evidence="2" id="KW-0436">Ligase</keyword>
<evidence type="ECO:0000256" key="2">
    <source>
        <dbReference type="ARBA" id="ARBA00022598"/>
    </source>
</evidence>
<dbReference type="Proteomes" id="UP000062912">
    <property type="component" value="Unassembled WGS sequence"/>
</dbReference>
<keyword evidence="4" id="KW-0067">ATP-binding</keyword>
<dbReference type="InterPro" id="IPR025110">
    <property type="entry name" value="AMP-bd_C"/>
</dbReference>
<dbReference type="Gene3D" id="3.40.50.12780">
    <property type="entry name" value="N-terminal domain of ligase-like"/>
    <property type="match status" value="1"/>
</dbReference>
<name>A0A132EB97_9BURK</name>
<dbReference type="SUPFAM" id="SSF56801">
    <property type="entry name" value="Acetyl-CoA synthetase-like"/>
    <property type="match status" value="1"/>
</dbReference>
<reference evidence="7 8" key="1">
    <citation type="submission" date="2015-11" db="EMBL/GenBank/DDBJ databases">
        <title>Expanding the genomic diversity of Burkholderia species for the development of highly accurate diagnostics.</title>
        <authorList>
            <person name="Sahl J."/>
            <person name="Keim P."/>
            <person name="Wagner D."/>
        </authorList>
    </citation>
    <scope>NUCLEOTIDE SEQUENCE [LARGE SCALE GENOMIC DNA]</scope>
    <source>
        <strain evidence="7 8">MSMB368WGS</strain>
    </source>
</reference>
<dbReference type="GO" id="GO:0044539">
    <property type="term" value="P:long-chain fatty acid import into cell"/>
    <property type="evidence" value="ECO:0007669"/>
    <property type="project" value="TreeGrafter"/>
</dbReference>
<protein>
    <recommendedName>
        <fullName evidence="9">ATP-dependent acyl-CoA ligase</fullName>
    </recommendedName>
</protein>
<dbReference type="GO" id="GO:0004467">
    <property type="term" value="F:long-chain fatty acid-CoA ligase activity"/>
    <property type="evidence" value="ECO:0007669"/>
    <property type="project" value="TreeGrafter"/>
</dbReference>
<dbReference type="GO" id="GO:0005324">
    <property type="term" value="F:long-chain fatty acid transmembrane transporter activity"/>
    <property type="evidence" value="ECO:0007669"/>
    <property type="project" value="TreeGrafter"/>
</dbReference>
<evidence type="ECO:0000259" key="6">
    <source>
        <dbReference type="Pfam" id="PF13193"/>
    </source>
</evidence>
<dbReference type="GO" id="GO:0005886">
    <property type="term" value="C:plasma membrane"/>
    <property type="evidence" value="ECO:0007669"/>
    <property type="project" value="TreeGrafter"/>
</dbReference>
<accession>A0A132EB97</accession>
<comment type="caution">
    <text evidence="7">The sequence shown here is derived from an EMBL/GenBank/DDBJ whole genome shotgun (WGS) entry which is preliminary data.</text>
</comment>
<comment type="similarity">
    <text evidence="1">Belongs to the ATP-dependent AMP-binding enzyme family.</text>
</comment>
<dbReference type="Pfam" id="PF13193">
    <property type="entry name" value="AMP-binding_C"/>
    <property type="match status" value="1"/>
</dbReference>
<dbReference type="InterPro" id="IPR020845">
    <property type="entry name" value="AMP-binding_CS"/>
</dbReference>
<dbReference type="Pfam" id="PF00501">
    <property type="entry name" value="AMP-binding"/>
    <property type="match status" value="1"/>
</dbReference>
<dbReference type="InterPro" id="IPR000873">
    <property type="entry name" value="AMP-dep_synth/lig_dom"/>
</dbReference>
<dbReference type="Gene3D" id="3.30.300.30">
    <property type="match status" value="1"/>
</dbReference>
<dbReference type="EMBL" id="LPJR01000067">
    <property type="protein sequence ID" value="KWF22791.1"/>
    <property type="molecule type" value="Genomic_DNA"/>
</dbReference>
<proteinExistence type="inferred from homology"/>
<dbReference type="AlphaFoldDB" id="A0A132EB97"/>
<dbReference type="PANTHER" id="PTHR43107">
    <property type="entry name" value="LONG-CHAIN FATTY ACID TRANSPORT PROTEIN"/>
    <property type="match status" value="1"/>
</dbReference>
<evidence type="ECO:0000313" key="7">
    <source>
        <dbReference type="EMBL" id="KWF22791.1"/>
    </source>
</evidence>
<dbReference type="InterPro" id="IPR042099">
    <property type="entry name" value="ANL_N_sf"/>
</dbReference>
<dbReference type="GO" id="GO:0005524">
    <property type="term" value="F:ATP binding"/>
    <property type="evidence" value="ECO:0007669"/>
    <property type="project" value="UniProtKB-KW"/>
</dbReference>
<evidence type="ECO:0008006" key="9">
    <source>
        <dbReference type="Google" id="ProtNLM"/>
    </source>
</evidence>